<dbReference type="ExpressionAtlas" id="I1ICE7">
    <property type="expression patterns" value="baseline"/>
</dbReference>
<dbReference type="GeneID" id="100842464"/>
<dbReference type="RefSeq" id="XP_003572797.1">
    <property type="nucleotide sequence ID" value="XM_003572749.4"/>
</dbReference>
<dbReference type="SMART" id="SM00365">
    <property type="entry name" value="LRR_SD22"/>
    <property type="match status" value="5"/>
</dbReference>
<dbReference type="PANTHER" id="PTHR48063">
    <property type="entry name" value="LRR RECEPTOR-LIKE KINASE"/>
    <property type="match status" value="1"/>
</dbReference>
<organism evidence="16">
    <name type="scientific">Brachypodium distachyon</name>
    <name type="common">Purple false brome</name>
    <name type="synonym">Trachynia distachya</name>
    <dbReference type="NCBI Taxonomy" id="15368"/>
    <lineage>
        <taxon>Eukaryota</taxon>
        <taxon>Viridiplantae</taxon>
        <taxon>Streptophyta</taxon>
        <taxon>Embryophyta</taxon>
        <taxon>Tracheophyta</taxon>
        <taxon>Spermatophyta</taxon>
        <taxon>Magnoliopsida</taxon>
        <taxon>Liliopsida</taxon>
        <taxon>Poales</taxon>
        <taxon>Poaceae</taxon>
        <taxon>BOP clade</taxon>
        <taxon>Pooideae</taxon>
        <taxon>Stipodae</taxon>
        <taxon>Brachypodieae</taxon>
        <taxon>Brachypodium</taxon>
    </lineage>
</organism>
<dbReference type="InterPro" id="IPR055414">
    <property type="entry name" value="LRR_R13L4/SHOC2-like"/>
</dbReference>
<dbReference type="EMBL" id="CM000882">
    <property type="protein sequence ID" value="KQK00683.1"/>
    <property type="molecule type" value="Genomic_DNA"/>
</dbReference>
<reference evidence="16" key="2">
    <citation type="submission" date="2017-06" db="EMBL/GenBank/DDBJ databases">
        <title>WGS assembly of Brachypodium distachyon.</title>
        <authorList>
            <consortium name="The International Brachypodium Initiative"/>
            <person name="Lucas S."/>
            <person name="Harmon-Smith M."/>
            <person name="Lail K."/>
            <person name="Tice H."/>
            <person name="Grimwood J."/>
            <person name="Bruce D."/>
            <person name="Barry K."/>
            <person name="Shu S."/>
            <person name="Lindquist E."/>
            <person name="Wang M."/>
            <person name="Pitluck S."/>
            <person name="Vogel J.P."/>
            <person name="Garvin D.F."/>
            <person name="Mockler T.C."/>
            <person name="Schmutz J."/>
            <person name="Rokhsar D."/>
            <person name="Bevan M.W."/>
        </authorList>
    </citation>
    <scope>NUCLEOTIDE SEQUENCE</scope>
    <source>
        <strain evidence="16">Bd21</strain>
    </source>
</reference>
<dbReference type="EnsemblPlants" id="KQK00683">
    <property type="protein sequence ID" value="KQK00683"/>
    <property type="gene ID" value="BRADI_3g51110v3"/>
</dbReference>
<evidence type="ECO:0000313" key="18">
    <source>
        <dbReference type="Proteomes" id="UP000008810"/>
    </source>
</evidence>
<accession>I1ICE7</accession>
<evidence type="ECO:0000256" key="12">
    <source>
        <dbReference type="SAM" id="Phobius"/>
    </source>
</evidence>
<feature type="domain" description="Leucine-rich repeat-containing N-terminal plant-type" evidence="14">
    <location>
        <begin position="36"/>
        <end position="77"/>
    </location>
</feature>
<dbReference type="Gramene" id="KQK00683">
    <property type="protein sequence ID" value="KQK00683"/>
    <property type="gene ID" value="BRADI_3g51110v3"/>
</dbReference>
<dbReference type="GO" id="GO:0009742">
    <property type="term" value="P:brassinosteroid mediated signaling pathway"/>
    <property type="evidence" value="ECO:0007669"/>
    <property type="project" value="UniProtKB-KW"/>
</dbReference>
<dbReference type="InterPro" id="IPR013210">
    <property type="entry name" value="LRR_N_plant-typ"/>
</dbReference>
<feature type="transmembrane region" description="Helical" evidence="12">
    <location>
        <begin position="977"/>
        <end position="1000"/>
    </location>
</feature>
<evidence type="ECO:0000256" key="4">
    <source>
        <dbReference type="ARBA" id="ARBA00022614"/>
    </source>
</evidence>
<keyword evidence="18" id="KW-1185">Reference proteome</keyword>
<dbReference type="Gene3D" id="3.80.10.10">
    <property type="entry name" value="Ribonuclease Inhibitor"/>
    <property type="match status" value="5"/>
</dbReference>
<evidence type="ECO:0000259" key="15">
    <source>
        <dbReference type="Pfam" id="PF23598"/>
    </source>
</evidence>
<dbReference type="OrthoDB" id="1060944at2759"/>
<evidence type="ECO:0000256" key="13">
    <source>
        <dbReference type="SAM" id="SignalP"/>
    </source>
</evidence>
<evidence type="ECO:0000256" key="2">
    <source>
        <dbReference type="ARBA" id="ARBA00009592"/>
    </source>
</evidence>
<evidence type="ECO:0000256" key="11">
    <source>
        <dbReference type="ARBA" id="ARBA00023180"/>
    </source>
</evidence>
<dbReference type="SMART" id="SM00369">
    <property type="entry name" value="LRR_TYP"/>
    <property type="match status" value="9"/>
</dbReference>
<proteinExistence type="inferred from homology"/>
<gene>
    <name evidence="17" type="primary">LOC100842464</name>
    <name evidence="16" type="ORF">BRADI_3g51110v3</name>
</gene>
<keyword evidence="7 13" id="KW-0732">Signal</keyword>
<dbReference type="eggNOG" id="KOG0619">
    <property type="taxonomic scope" value="Eukaryota"/>
</dbReference>
<evidence type="ECO:0000256" key="7">
    <source>
        <dbReference type="ARBA" id="ARBA00022729"/>
    </source>
</evidence>
<dbReference type="FunFam" id="3.80.10.10:FF:000649">
    <property type="entry name" value="Leucine Rich Repeat family protein"/>
    <property type="match status" value="1"/>
</dbReference>
<dbReference type="InterPro" id="IPR046956">
    <property type="entry name" value="RLP23-like"/>
</dbReference>
<dbReference type="GO" id="GO:0005886">
    <property type="term" value="C:plasma membrane"/>
    <property type="evidence" value="ECO:0007669"/>
    <property type="project" value="UniProtKB-SubCell"/>
</dbReference>
<dbReference type="PROSITE" id="PS51450">
    <property type="entry name" value="LRR"/>
    <property type="match status" value="1"/>
</dbReference>
<keyword evidence="11" id="KW-0325">Glycoprotein</keyword>
<dbReference type="HOGENOM" id="CLU_000288_18_3_1"/>
<dbReference type="FunFam" id="3.80.10.10:FF:001678">
    <property type="entry name" value="Calmodulin-binding receptor kinase CaMRLK"/>
    <property type="match status" value="1"/>
</dbReference>
<keyword evidence="4" id="KW-0433">Leucine-rich repeat</keyword>
<evidence type="ECO:0000256" key="6">
    <source>
        <dbReference type="ARBA" id="ARBA00022692"/>
    </source>
</evidence>
<evidence type="ECO:0000256" key="3">
    <source>
        <dbReference type="ARBA" id="ARBA00022475"/>
    </source>
</evidence>
<keyword evidence="10 12" id="KW-0472">Membrane</keyword>
<dbReference type="OMA" id="ANNGIGH"/>
<dbReference type="KEGG" id="bdi:100842464"/>
<dbReference type="InterPro" id="IPR032675">
    <property type="entry name" value="LRR_dom_sf"/>
</dbReference>
<dbReference type="FunFam" id="3.80.10.10:FF:000095">
    <property type="entry name" value="LRR receptor-like serine/threonine-protein kinase GSO1"/>
    <property type="match status" value="1"/>
</dbReference>
<feature type="signal peptide" evidence="13">
    <location>
        <begin position="1"/>
        <end position="27"/>
    </location>
</feature>
<evidence type="ECO:0000313" key="16">
    <source>
        <dbReference type="EMBL" id="KQK00683.1"/>
    </source>
</evidence>
<evidence type="ECO:0000313" key="17">
    <source>
        <dbReference type="EnsemblPlants" id="KQK00683"/>
    </source>
</evidence>
<dbReference type="InterPro" id="IPR001611">
    <property type="entry name" value="Leu-rich_rpt"/>
</dbReference>
<feature type="domain" description="Disease resistance R13L4/SHOC-2-like LRR" evidence="15">
    <location>
        <begin position="380"/>
        <end position="566"/>
    </location>
</feature>
<sequence length="1037" mass="113701">MASTSMHPAFARFLLILVATLSRAAHALPVAASCLPEERDALLAFKDGISSDPGGVVASWQRGGQEDCCRWRGIRCSNNTGHVLALRLRNVPPGPELDDRGYYAGTALVGRISPSLLSLSRLRHLDLSRNYLEGSPDAAGCALPAFLGGLRSLRYLNLSGIYFSGEVPPQIGNLSRLHTLDLSSDFDARLMRSSDLSWLERLPLLQHLSLSSVDLSRARDWHRAVNMLPALRTLRLSSCSLPASVHQSNPPLLFRNFTNLEELDLSMNQLEHPAAPSWFWNLTSLTSLNLMGTLLYGQLPDSLDAMVSLEILDFSYNGNMATMPRSLKNLCNLRYLDLDSSLADGVDIGEMLESLPQRCSSSRLQELYLPNNGMSGNLPDYRRLMHLTGLRVLDLSYNNITGYIPPSLGNLTTLATLDISSNNLTGLIPTGQGYFPSLSTLVLSSNYLTGDIPAEIGFLASLITLDLGDNYLTGPVPSQISMLSNLTYLDLSLNALVAVVTEEHLASFVNLKKLDLSQNLLVKVEVNSKWKPPFSLHEASFASCFMGPLFPGWLQWQVELFYLDISSTGINDRLPDWFSSTFSKVVDLDISNNSLYGELPGNMEAMSLVEAYLSLNKLTGHVPRLPRNITVLDISMNSLSGPLPSLGASRLRVLILFSNRIVGHLPVSICEARSLAILDLANNLLMGELPSCSAMEGVRYLLLSNNSFSGTFPPFVQSCTSLGFLDLAWNSLTGTLPMWIGNLMQLQFLRLSHNMFTGKIPIVITKLKLLHHLNLAGNDISGSIPRGLSNLTAMTQKAGKVGSFPYQGYADVVGEYGNSLSAVTKGQDLNYGVGILQMVSIDLSFNSLTGIIPEEIAFLDALLNINLSWNHLSGKIPDNIGAIKSLESLDLSKNMLSGEIPSSLSSITYLSFLNLSQNNLTGRIPPGSQLDTLYQEHPSIYDGNSGLCGPPLQKICLTNATTKQDGQKRSKHGFEPMSFYFGLGLGLMLGLWLVFCILLFKKAWRIAYFRLFDKLYDQIYVLVVVKWNSLTRAGTAN</sequence>
<evidence type="ECO:0000256" key="9">
    <source>
        <dbReference type="ARBA" id="ARBA00022989"/>
    </source>
</evidence>
<keyword evidence="5" id="KW-1070">Brassinosteroid signaling pathway</keyword>
<dbReference type="FunCoup" id="I1ICE7">
    <property type="interactions" value="8"/>
</dbReference>
<protein>
    <submittedName>
        <fullName evidence="16 17">Uncharacterized protein</fullName>
    </submittedName>
</protein>
<dbReference type="FunFam" id="3.80.10.10:FF:000111">
    <property type="entry name" value="LRR receptor-like serine/threonine-protein kinase ERECTA"/>
    <property type="match status" value="1"/>
</dbReference>
<evidence type="ECO:0000256" key="1">
    <source>
        <dbReference type="ARBA" id="ARBA00004251"/>
    </source>
</evidence>
<dbReference type="Pfam" id="PF13855">
    <property type="entry name" value="LRR_8"/>
    <property type="match status" value="1"/>
</dbReference>
<comment type="subcellular location">
    <subcellularLocation>
        <location evidence="1">Cell membrane</location>
        <topology evidence="1">Single-pass type I membrane protein</topology>
    </subcellularLocation>
</comment>
<dbReference type="Pfam" id="PF08263">
    <property type="entry name" value="LRRNT_2"/>
    <property type="match status" value="1"/>
</dbReference>
<dbReference type="PRINTS" id="PR00019">
    <property type="entry name" value="LEURICHRPT"/>
</dbReference>
<keyword evidence="8" id="KW-0677">Repeat</keyword>
<reference evidence="17" key="3">
    <citation type="submission" date="2018-08" db="UniProtKB">
        <authorList>
            <consortium name="EnsemblPlants"/>
        </authorList>
    </citation>
    <scope>IDENTIFICATION</scope>
    <source>
        <strain evidence="17">cv. Bd21</strain>
    </source>
</reference>
<evidence type="ECO:0000256" key="10">
    <source>
        <dbReference type="ARBA" id="ARBA00023136"/>
    </source>
</evidence>
<reference evidence="16 17" key="1">
    <citation type="journal article" date="2010" name="Nature">
        <title>Genome sequencing and analysis of the model grass Brachypodium distachyon.</title>
        <authorList>
            <consortium name="International Brachypodium Initiative"/>
        </authorList>
    </citation>
    <scope>NUCLEOTIDE SEQUENCE [LARGE SCALE GENOMIC DNA]</scope>
    <source>
        <strain evidence="16 17">Bd21</strain>
    </source>
</reference>
<comment type="similarity">
    <text evidence="2">Belongs to the RLP family.</text>
</comment>
<evidence type="ECO:0000256" key="8">
    <source>
        <dbReference type="ARBA" id="ARBA00022737"/>
    </source>
</evidence>
<feature type="chain" id="PRO_5014095254" evidence="13">
    <location>
        <begin position="28"/>
        <end position="1037"/>
    </location>
</feature>
<evidence type="ECO:0000256" key="5">
    <source>
        <dbReference type="ARBA" id="ARBA00022626"/>
    </source>
</evidence>
<evidence type="ECO:0000259" key="14">
    <source>
        <dbReference type="Pfam" id="PF08263"/>
    </source>
</evidence>
<dbReference type="Proteomes" id="UP000008810">
    <property type="component" value="Chromosome 3"/>
</dbReference>
<keyword evidence="9 12" id="KW-1133">Transmembrane helix</keyword>
<name>I1ICE7_BRADI</name>
<dbReference type="InterPro" id="IPR003591">
    <property type="entry name" value="Leu-rich_rpt_typical-subtyp"/>
</dbReference>
<keyword evidence="3" id="KW-1003">Cell membrane</keyword>
<dbReference type="SUPFAM" id="SSF52058">
    <property type="entry name" value="L domain-like"/>
    <property type="match status" value="3"/>
</dbReference>
<dbReference type="Pfam" id="PF23598">
    <property type="entry name" value="LRR_14"/>
    <property type="match status" value="1"/>
</dbReference>
<dbReference type="AlphaFoldDB" id="I1ICE7"/>
<dbReference type="PANTHER" id="PTHR48063:SF55">
    <property type="entry name" value="LEUCINE-RICH REPEAT-CONTAINING N-TERMINAL PLANT-TYPE DOMAIN-CONTAINING PROTEIN"/>
    <property type="match status" value="1"/>
</dbReference>
<dbReference type="Pfam" id="PF00560">
    <property type="entry name" value="LRR_1"/>
    <property type="match status" value="9"/>
</dbReference>
<keyword evidence="6 12" id="KW-0812">Transmembrane</keyword>